<keyword evidence="2" id="KW-1185">Reference proteome</keyword>
<gene>
    <name evidence="1" type="ORF">HAQ05_12340</name>
</gene>
<evidence type="ECO:0000313" key="1">
    <source>
        <dbReference type="EMBL" id="MBD1599488.1"/>
    </source>
</evidence>
<protein>
    <submittedName>
        <fullName evidence="1">Cysteine dioxygenase</fullName>
    </submittedName>
</protein>
<reference evidence="1 2" key="1">
    <citation type="journal article" date="2020" name="Insects">
        <title>Bacteria Belonging to Pseudomonas typographi sp. nov. from the Bark Beetle Ips typographus Have Genomic Potential to Aid in the Host Ecology.</title>
        <authorList>
            <person name="Peral-Aranega E."/>
            <person name="Saati-Santamaria Z."/>
            <person name="Kolarik M."/>
            <person name="Rivas R."/>
            <person name="Garcia-Fraile P."/>
        </authorList>
    </citation>
    <scope>NUCLEOTIDE SEQUENCE [LARGE SCALE GENOMIC DNA]</scope>
    <source>
        <strain evidence="1 2">CA3A</strain>
    </source>
</reference>
<dbReference type="Gene3D" id="2.60.120.10">
    <property type="entry name" value="Jelly Rolls"/>
    <property type="match status" value="1"/>
</dbReference>
<dbReference type="InterPro" id="IPR014710">
    <property type="entry name" value="RmlC-like_jellyroll"/>
</dbReference>
<dbReference type="Proteomes" id="UP000805841">
    <property type="component" value="Unassembled WGS sequence"/>
</dbReference>
<sequence length="199" mass="22661">MSLKQQREQLVSETLLAIRALHRHATIDRDILKSTAEQLEKLAKRRDLFNFDEFALPSADQPLSTRYELQVGENQEHALYLQALLPGKTSVPHNHGTWVVVVAIEGEELNRVYRRTDDGSDPGQATLAVDREIVVRPGHPVLFLGDDIHSIHVVSDKPALHFHLYGRALETLTERLAFDLESGKVTRYNQTRWRPSTKV</sequence>
<proteinExistence type="predicted"/>
<dbReference type="EMBL" id="JAAOCA010000013">
    <property type="protein sequence ID" value="MBD1599488.1"/>
    <property type="molecule type" value="Genomic_DNA"/>
</dbReference>
<dbReference type="CDD" id="cd10548">
    <property type="entry name" value="cupin_CDO"/>
    <property type="match status" value="1"/>
</dbReference>
<keyword evidence="1" id="KW-0223">Dioxygenase</keyword>
<comment type="caution">
    <text evidence="1">The sequence shown here is derived from an EMBL/GenBank/DDBJ whole genome shotgun (WGS) entry which is preliminary data.</text>
</comment>
<dbReference type="InterPro" id="IPR011051">
    <property type="entry name" value="RmlC_Cupin_sf"/>
</dbReference>
<keyword evidence="1" id="KW-0560">Oxidoreductase</keyword>
<organism evidence="1 2">
    <name type="scientific">Pseudomonas typographi</name>
    <dbReference type="NCBI Taxonomy" id="2715964"/>
    <lineage>
        <taxon>Bacteria</taxon>
        <taxon>Pseudomonadati</taxon>
        <taxon>Pseudomonadota</taxon>
        <taxon>Gammaproteobacteria</taxon>
        <taxon>Pseudomonadales</taxon>
        <taxon>Pseudomonadaceae</taxon>
        <taxon>Pseudomonas</taxon>
    </lineage>
</organism>
<dbReference type="RefSeq" id="WP_190420897.1">
    <property type="nucleotide sequence ID" value="NZ_JAAOCA010000013.1"/>
</dbReference>
<dbReference type="GO" id="GO:0051213">
    <property type="term" value="F:dioxygenase activity"/>
    <property type="evidence" value="ECO:0007669"/>
    <property type="project" value="UniProtKB-KW"/>
</dbReference>
<accession>A0ABR7Z1Y6</accession>
<evidence type="ECO:0000313" key="2">
    <source>
        <dbReference type="Proteomes" id="UP000805841"/>
    </source>
</evidence>
<name>A0ABR7Z1Y6_9PSED</name>
<dbReference type="SUPFAM" id="SSF51182">
    <property type="entry name" value="RmlC-like cupins"/>
    <property type="match status" value="1"/>
</dbReference>